<organism evidence="3 4">
    <name type="scientific">Paenibacillus rhizophilus</name>
    <dbReference type="NCBI Taxonomy" id="1850366"/>
    <lineage>
        <taxon>Bacteria</taxon>
        <taxon>Bacillati</taxon>
        <taxon>Bacillota</taxon>
        <taxon>Bacilli</taxon>
        <taxon>Bacillales</taxon>
        <taxon>Paenibacillaceae</taxon>
        <taxon>Paenibacillus</taxon>
    </lineage>
</organism>
<protein>
    <submittedName>
        <fullName evidence="3">Ferrous iron transport protein A</fullName>
    </submittedName>
</protein>
<evidence type="ECO:0000256" key="1">
    <source>
        <dbReference type="ARBA" id="ARBA00023004"/>
    </source>
</evidence>
<dbReference type="Pfam" id="PF04023">
    <property type="entry name" value="FeoA"/>
    <property type="match status" value="1"/>
</dbReference>
<dbReference type="Gene3D" id="2.30.30.90">
    <property type="match status" value="1"/>
</dbReference>
<evidence type="ECO:0000259" key="2">
    <source>
        <dbReference type="SMART" id="SM00899"/>
    </source>
</evidence>
<name>A0A3N9P0P8_9BACL</name>
<dbReference type="PANTHER" id="PTHR42954">
    <property type="entry name" value="FE(2+) TRANSPORT PROTEIN A"/>
    <property type="match status" value="1"/>
</dbReference>
<dbReference type="InterPro" id="IPR008988">
    <property type="entry name" value="Transcriptional_repressor_C"/>
</dbReference>
<evidence type="ECO:0000313" key="3">
    <source>
        <dbReference type="EMBL" id="RQW09753.1"/>
    </source>
</evidence>
<dbReference type="InterPro" id="IPR038157">
    <property type="entry name" value="FeoA_core_dom"/>
</dbReference>
<dbReference type="PANTHER" id="PTHR42954:SF1">
    <property type="entry name" value="FERROUS IRON TRANSPORTER FEOA DOMAIN-CONTAINING PROTEIN"/>
    <property type="match status" value="1"/>
</dbReference>
<evidence type="ECO:0000313" key="4">
    <source>
        <dbReference type="Proteomes" id="UP000282529"/>
    </source>
</evidence>
<dbReference type="SMART" id="SM00899">
    <property type="entry name" value="FeoA"/>
    <property type="match status" value="1"/>
</dbReference>
<dbReference type="Proteomes" id="UP000282529">
    <property type="component" value="Unassembled WGS sequence"/>
</dbReference>
<proteinExistence type="predicted"/>
<gene>
    <name evidence="3" type="ORF">EH198_18465</name>
</gene>
<dbReference type="AlphaFoldDB" id="A0A3N9P0P8"/>
<comment type="caution">
    <text evidence="3">The sequence shown here is derived from an EMBL/GenBank/DDBJ whole genome shotgun (WGS) entry which is preliminary data.</text>
</comment>
<dbReference type="EMBL" id="RQPI01000012">
    <property type="protein sequence ID" value="RQW09753.1"/>
    <property type="molecule type" value="Genomic_DNA"/>
</dbReference>
<dbReference type="InterPro" id="IPR052713">
    <property type="entry name" value="FeoA"/>
</dbReference>
<dbReference type="OrthoDB" id="9811076at2"/>
<dbReference type="SUPFAM" id="SSF50037">
    <property type="entry name" value="C-terminal domain of transcriptional repressors"/>
    <property type="match status" value="1"/>
</dbReference>
<feature type="domain" description="Ferrous iron transporter FeoA-like" evidence="2">
    <location>
        <begin position="7"/>
        <end position="80"/>
    </location>
</feature>
<sequence length="81" mass="8632">MIASACCHLLQLQPGSAGAIQEIQDMNPILRRRLADLGVSEGCTVCLKGKGPFLGPVMLECNGQLLAIRRKEASKIVVNVS</sequence>
<accession>A0A3N9P0P8</accession>
<keyword evidence="4" id="KW-1185">Reference proteome</keyword>
<keyword evidence="1" id="KW-0408">Iron</keyword>
<reference evidence="3 4" key="1">
    <citation type="submission" date="2018-11" db="EMBL/GenBank/DDBJ databases">
        <title>Genome sequence of strain 7197.</title>
        <authorList>
            <person name="Gao J."/>
            <person name="Sun J."/>
        </authorList>
    </citation>
    <scope>NUCLEOTIDE SEQUENCE [LARGE SCALE GENOMIC DNA]</scope>
    <source>
        <strain evidence="3 4">7197</strain>
    </source>
</reference>
<dbReference type="GO" id="GO:0046914">
    <property type="term" value="F:transition metal ion binding"/>
    <property type="evidence" value="ECO:0007669"/>
    <property type="project" value="InterPro"/>
</dbReference>
<dbReference type="RefSeq" id="WP_124696984.1">
    <property type="nucleotide sequence ID" value="NZ_JBHUFE010000026.1"/>
</dbReference>
<dbReference type="InterPro" id="IPR007167">
    <property type="entry name" value="Fe-transptr_FeoA-like"/>
</dbReference>